<accession>A0A3M6VV03</accession>
<keyword evidence="3" id="KW-1185">Reference proteome</keyword>
<sequence>MRSDNERLPSIGSILLTTLVSEWFILESPAPNLSNHVYWPSKQYEVLHQSQSMHKDQKIGNSSAKDDESSKMLASGNADSKWFEFFWLQFPRKICSRLIVQVIAL</sequence>
<dbReference type="EMBL" id="QLLG01000008">
    <property type="protein sequence ID" value="RMX70001.1"/>
    <property type="molecule type" value="Genomic_DNA"/>
</dbReference>
<proteinExistence type="predicted"/>
<organism evidence="2 3">
    <name type="scientific">Peronospora effusa</name>
    <dbReference type="NCBI Taxonomy" id="542832"/>
    <lineage>
        <taxon>Eukaryota</taxon>
        <taxon>Sar</taxon>
        <taxon>Stramenopiles</taxon>
        <taxon>Oomycota</taxon>
        <taxon>Peronosporomycetes</taxon>
        <taxon>Peronosporales</taxon>
        <taxon>Peronosporaceae</taxon>
        <taxon>Peronospora</taxon>
    </lineage>
</organism>
<name>A0A3M6VV03_9STRA</name>
<dbReference type="Proteomes" id="UP000282087">
    <property type="component" value="Unassembled WGS sequence"/>
</dbReference>
<dbReference type="AlphaFoldDB" id="A0A3M6VV03"/>
<evidence type="ECO:0000256" key="1">
    <source>
        <dbReference type="SAM" id="MobiDB-lite"/>
    </source>
</evidence>
<reference evidence="2 3" key="1">
    <citation type="submission" date="2018-06" db="EMBL/GenBank/DDBJ databases">
        <title>Comparative genomics of downy mildews reveals potential adaptations to biotrophy.</title>
        <authorList>
            <person name="Fletcher K."/>
            <person name="Klosterman S.J."/>
            <person name="Derevnina L."/>
            <person name="Martin F."/>
            <person name="Koike S."/>
            <person name="Reyes Chin-Wo S."/>
            <person name="Mou B."/>
            <person name="Michelmore R."/>
        </authorList>
    </citation>
    <scope>NUCLEOTIDE SEQUENCE [LARGE SCALE GENOMIC DNA]</scope>
    <source>
        <strain evidence="2 3">R14</strain>
    </source>
</reference>
<evidence type="ECO:0000313" key="2">
    <source>
        <dbReference type="EMBL" id="RMX70001.1"/>
    </source>
</evidence>
<feature type="region of interest" description="Disordered" evidence="1">
    <location>
        <begin position="49"/>
        <end position="72"/>
    </location>
</feature>
<evidence type="ECO:0000313" key="3">
    <source>
        <dbReference type="Proteomes" id="UP000282087"/>
    </source>
</evidence>
<gene>
    <name evidence="2" type="ORF">DD238_000679</name>
</gene>
<protein>
    <submittedName>
        <fullName evidence="2">Uncharacterized protein</fullName>
    </submittedName>
</protein>
<feature type="compositionally biased region" description="Basic and acidic residues" evidence="1">
    <location>
        <begin position="53"/>
        <end position="70"/>
    </location>
</feature>
<comment type="caution">
    <text evidence="2">The sequence shown here is derived from an EMBL/GenBank/DDBJ whole genome shotgun (WGS) entry which is preliminary data.</text>
</comment>